<dbReference type="PROSITE" id="PS50889">
    <property type="entry name" value="S4"/>
    <property type="match status" value="1"/>
</dbReference>
<dbReference type="InterPro" id="IPR004538">
    <property type="entry name" value="Hemolysin_A/TlyA"/>
</dbReference>
<dbReference type="SUPFAM" id="SSF53335">
    <property type="entry name" value="S-adenosyl-L-methionine-dependent methyltransferases"/>
    <property type="match status" value="1"/>
</dbReference>
<sequence>MPKQRLDLLLVERDLCDTRQKAQRLIRAGEVMVNQQVVDKPGTEIDLLAKIQVRQRSPYVSRGGEKLAKAIDHFPISVAGRICLDGGISTGGFTDCLLQAGAQHVYGVDVGYGQVAWSVRQDPRVTLRERTNLRHLTSTDLYGTDRPADLGVVDVSFISLTKVVAVLWQLLQPPREVVLLVKPQFEVGRALVGKNGVVRDPQDQAMAILQVLQAAQAIGWGYQGVTWSPLLGPAGNVEYLLWLKEGERSLELSAPDESLEPDMAIAPTQSYAVPPPDLKALKQVTLAAQQTLNA</sequence>
<dbReference type="GO" id="GO:0032259">
    <property type="term" value="P:methylation"/>
    <property type="evidence" value="ECO:0007669"/>
    <property type="project" value="UniProtKB-KW"/>
</dbReference>
<dbReference type="PANTHER" id="PTHR32319">
    <property type="entry name" value="BACTERIAL HEMOLYSIN-LIKE PROTEIN"/>
    <property type="match status" value="1"/>
</dbReference>
<dbReference type="InterPro" id="IPR029063">
    <property type="entry name" value="SAM-dependent_MTases_sf"/>
</dbReference>
<dbReference type="GO" id="GO:0008168">
    <property type="term" value="F:methyltransferase activity"/>
    <property type="evidence" value="ECO:0007669"/>
    <property type="project" value="UniProtKB-KW"/>
</dbReference>
<organism evidence="5 6">
    <name type="scientific">Stenomitos frigidus AS-A4</name>
    <dbReference type="NCBI Taxonomy" id="2933935"/>
    <lineage>
        <taxon>Bacteria</taxon>
        <taxon>Bacillati</taxon>
        <taxon>Cyanobacteriota</taxon>
        <taxon>Cyanophyceae</taxon>
        <taxon>Leptolyngbyales</taxon>
        <taxon>Leptolyngbyaceae</taxon>
        <taxon>Stenomitos</taxon>
    </lineage>
</organism>
<evidence type="ECO:0000313" key="6">
    <source>
        <dbReference type="Proteomes" id="UP001476950"/>
    </source>
</evidence>
<dbReference type="Pfam" id="PF01728">
    <property type="entry name" value="FtsJ"/>
    <property type="match status" value="1"/>
</dbReference>
<dbReference type="Proteomes" id="UP001476950">
    <property type="component" value="Unassembled WGS sequence"/>
</dbReference>
<keyword evidence="5" id="KW-0808">Transferase</keyword>
<dbReference type="PANTHER" id="PTHR32319:SF0">
    <property type="entry name" value="BACTERIAL HEMOLYSIN-LIKE PROTEIN"/>
    <property type="match status" value="1"/>
</dbReference>
<dbReference type="InterPro" id="IPR002942">
    <property type="entry name" value="S4_RNA-bd"/>
</dbReference>
<comment type="similarity">
    <text evidence="2">Belongs to the TlyA family.</text>
</comment>
<dbReference type="InterPro" id="IPR047048">
    <property type="entry name" value="TlyA"/>
</dbReference>
<keyword evidence="1 3" id="KW-0694">RNA-binding</keyword>
<reference evidence="5 6" key="1">
    <citation type="submission" date="2022-04" db="EMBL/GenBank/DDBJ databases">
        <title>Positive selection, recombination, and allopatry shape intraspecific diversity of widespread and dominant cyanobacteria.</title>
        <authorList>
            <person name="Wei J."/>
            <person name="Shu W."/>
            <person name="Hu C."/>
        </authorList>
    </citation>
    <scope>NUCLEOTIDE SEQUENCE [LARGE SCALE GENOMIC DNA]</scope>
    <source>
        <strain evidence="5 6">AS-A4</strain>
    </source>
</reference>
<proteinExistence type="inferred from homology"/>
<feature type="domain" description="RNA-binding S4" evidence="4">
    <location>
        <begin position="4"/>
        <end position="68"/>
    </location>
</feature>
<comment type="caution">
    <text evidence="5">The sequence shown here is derived from an EMBL/GenBank/DDBJ whole genome shotgun (WGS) entry which is preliminary data.</text>
</comment>
<evidence type="ECO:0000256" key="2">
    <source>
        <dbReference type="ARBA" id="ARBA00029460"/>
    </source>
</evidence>
<dbReference type="EMBL" id="JAMPLM010000002">
    <property type="protein sequence ID" value="MEP1057800.1"/>
    <property type="molecule type" value="Genomic_DNA"/>
</dbReference>
<dbReference type="Pfam" id="PF01479">
    <property type="entry name" value="S4"/>
    <property type="match status" value="1"/>
</dbReference>
<dbReference type="CDD" id="cd00165">
    <property type="entry name" value="S4"/>
    <property type="match status" value="1"/>
</dbReference>
<accession>A0ABV0KF33</accession>
<dbReference type="SUPFAM" id="SSF55174">
    <property type="entry name" value="Alpha-L RNA-binding motif"/>
    <property type="match status" value="1"/>
</dbReference>
<dbReference type="InterPro" id="IPR002877">
    <property type="entry name" value="RNA_MeTrfase_FtsJ_dom"/>
</dbReference>
<name>A0ABV0KF33_9CYAN</name>
<protein>
    <submittedName>
        <fullName evidence="5">TlyA family RNA methyltransferase</fullName>
    </submittedName>
</protein>
<gene>
    <name evidence="5" type="ORF">NDI38_05065</name>
</gene>
<dbReference type="SMART" id="SM00363">
    <property type="entry name" value="S4"/>
    <property type="match status" value="1"/>
</dbReference>
<evidence type="ECO:0000259" key="4">
    <source>
        <dbReference type="SMART" id="SM00363"/>
    </source>
</evidence>
<evidence type="ECO:0000256" key="3">
    <source>
        <dbReference type="PROSITE-ProRule" id="PRU00182"/>
    </source>
</evidence>
<dbReference type="RefSeq" id="WP_190450984.1">
    <property type="nucleotide sequence ID" value="NZ_JAMPLM010000002.1"/>
</dbReference>
<dbReference type="PIRSF" id="PIRSF005578">
    <property type="entry name" value="TlyA"/>
    <property type="match status" value="1"/>
</dbReference>
<keyword evidence="5" id="KW-0489">Methyltransferase</keyword>
<dbReference type="Gene3D" id="3.40.50.150">
    <property type="entry name" value="Vaccinia Virus protein VP39"/>
    <property type="match status" value="1"/>
</dbReference>
<dbReference type="Gene3D" id="3.10.290.10">
    <property type="entry name" value="RNA-binding S4 domain"/>
    <property type="match status" value="1"/>
</dbReference>
<keyword evidence="6" id="KW-1185">Reference proteome</keyword>
<evidence type="ECO:0000256" key="1">
    <source>
        <dbReference type="ARBA" id="ARBA00022884"/>
    </source>
</evidence>
<dbReference type="NCBIfam" id="TIGR00478">
    <property type="entry name" value="tly"/>
    <property type="match status" value="1"/>
</dbReference>
<evidence type="ECO:0000313" key="5">
    <source>
        <dbReference type="EMBL" id="MEP1057800.1"/>
    </source>
</evidence>
<dbReference type="InterPro" id="IPR036986">
    <property type="entry name" value="S4_RNA-bd_sf"/>
</dbReference>